<dbReference type="RefSeq" id="WP_252848642.1">
    <property type="nucleotide sequence ID" value="NZ_BAPW01000012.1"/>
</dbReference>
<proteinExistence type="predicted"/>
<keyword evidence="3" id="KW-1185">Reference proteome</keyword>
<comment type="caution">
    <text evidence="2">The sequence shown here is derived from an EMBL/GenBank/DDBJ whole genome shotgun (WGS) entry which is preliminary data.</text>
</comment>
<dbReference type="Proteomes" id="UP001523401">
    <property type="component" value="Unassembled WGS sequence"/>
</dbReference>
<feature type="region of interest" description="Disordered" evidence="1">
    <location>
        <begin position="1"/>
        <end position="47"/>
    </location>
</feature>
<dbReference type="Pfam" id="PF20135">
    <property type="entry name" value="DUF6525"/>
    <property type="match status" value="1"/>
</dbReference>
<reference evidence="2 3" key="1">
    <citation type="submission" date="2022-06" db="EMBL/GenBank/DDBJ databases">
        <title>Whole-genome of Asaia lannensis strain LMG 27011T.</title>
        <authorList>
            <person name="Sombolestani A."/>
        </authorList>
    </citation>
    <scope>NUCLEOTIDE SEQUENCE [LARGE SCALE GENOMIC DNA]</scope>
    <source>
        <strain evidence="2 3">NBRC 102526</strain>
    </source>
</reference>
<gene>
    <name evidence="2" type="ORF">NF685_03645</name>
</gene>
<protein>
    <submittedName>
        <fullName evidence="2">DUF6525 family protein</fullName>
    </submittedName>
</protein>
<name>A0ABT1CE51_9PROT</name>
<evidence type="ECO:0000313" key="2">
    <source>
        <dbReference type="EMBL" id="MCO6159123.1"/>
    </source>
</evidence>
<organism evidence="2 3">
    <name type="scientific">Asaia lannensis NBRC 102526</name>
    <dbReference type="NCBI Taxonomy" id="1307926"/>
    <lineage>
        <taxon>Bacteria</taxon>
        <taxon>Pseudomonadati</taxon>
        <taxon>Pseudomonadota</taxon>
        <taxon>Alphaproteobacteria</taxon>
        <taxon>Acetobacterales</taxon>
        <taxon>Acetobacteraceae</taxon>
        <taxon>Asaia</taxon>
    </lineage>
</organism>
<evidence type="ECO:0000313" key="3">
    <source>
        <dbReference type="Proteomes" id="UP001523401"/>
    </source>
</evidence>
<accession>A0ABT1CE51</accession>
<sequence length="151" mass="17158">MHPALFHRSGPLAHQTMHAAKETGRSSHRKRHASNSRAGNVGAGNDNDGTCRKTLWKRLEGDSWEAFDALPRSIRLRLTEHVYDAWSVNTLALWQHYKRVHGANERAERALIRYLDYCERLEQQAFAERHGALPHQAAGATPLRYGPISQD</sequence>
<dbReference type="EMBL" id="JAMXQU010000002">
    <property type="protein sequence ID" value="MCO6159123.1"/>
    <property type="molecule type" value="Genomic_DNA"/>
</dbReference>
<dbReference type="InterPro" id="IPR045386">
    <property type="entry name" value="DUF6525"/>
</dbReference>
<feature type="compositionally biased region" description="Low complexity" evidence="1">
    <location>
        <begin position="38"/>
        <end position="47"/>
    </location>
</feature>
<evidence type="ECO:0000256" key="1">
    <source>
        <dbReference type="SAM" id="MobiDB-lite"/>
    </source>
</evidence>